<reference evidence="1 2" key="1">
    <citation type="submission" date="2017-11" db="EMBL/GenBank/DDBJ databases">
        <title>Draft genome sequence of Rhizobiales bacterium SY3-13.</title>
        <authorList>
            <person name="Sun C."/>
        </authorList>
    </citation>
    <scope>NUCLEOTIDE SEQUENCE [LARGE SCALE GENOMIC DNA]</scope>
    <source>
        <strain evidence="1 2">SY3-13</strain>
    </source>
</reference>
<evidence type="ECO:0008006" key="3">
    <source>
        <dbReference type="Google" id="ProtNLM"/>
    </source>
</evidence>
<protein>
    <recommendedName>
        <fullName evidence="3">Invasion associated locus B family protein</fullName>
    </recommendedName>
</protein>
<organism evidence="1 2">
    <name type="scientific">Minwuia thermotolerans</name>
    <dbReference type="NCBI Taxonomy" id="2056226"/>
    <lineage>
        <taxon>Bacteria</taxon>
        <taxon>Pseudomonadati</taxon>
        <taxon>Pseudomonadota</taxon>
        <taxon>Alphaproteobacteria</taxon>
        <taxon>Minwuiales</taxon>
        <taxon>Minwuiaceae</taxon>
        <taxon>Minwuia</taxon>
    </lineage>
</organism>
<dbReference type="InterPro" id="IPR010642">
    <property type="entry name" value="Invasion_prot_B"/>
</dbReference>
<dbReference type="Proteomes" id="UP000229498">
    <property type="component" value="Unassembled WGS sequence"/>
</dbReference>
<sequence>MIAVAAGLLSGVASAQNAAQKIGDFRDWSAWVYREGDVRICYITSTPKSTEPSNVRRGDIRFYVSHRPAEGVQGEISMIVGYPFAENREAIARIGSSEYGMSTDGERAWTVDPEDDRAMIRDMKAGRDMRIDGYSSRGTHTVDVYSLLGFTAASNAIDKACQ</sequence>
<evidence type="ECO:0000313" key="1">
    <source>
        <dbReference type="EMBL" id="PJK31174.1"/>
    </source>
</evidence>
<keyword evidence="2" id="KW-1185">Reference proteome</keyword>
<dbReference type="RefSeq" id="WP_109796208.1">
    <property type="nucleotide sequence ID" value="NZ_PHIG01000007.1"/>
</dbReference>
<dbReference type="OrthoDB" id="9806572at2"/>
<comment type="caution">
    <text evidence="1">The sequence shown here is derived from an EMBL/GenBank/DDBJ whole genome shotgun (WGS) entry which is preliminary data.</text>
</comment>
<dbReference type="EMBL" id="PHIG01000007">
    <property type="protein sequence ID" value="PJK31174.1"/>
    <property type="molecule type" value="Genomic_DNA"/>
</dbReference>
<evidence type="ECO:0000313" key="2">
    <source>
        <dbReference type="Proteomes" id="UP000229498"/>
    </source>
</evidence>
<dbReference type="Pfam" id="PF06776">
    <property type="entry name" value="IalB"/>
    <property type="match status" value="1"/>
</dbReference>
<gene>
    <name evidence="1" type="ORF">CVT23_02770</name>
</gene>
<name>A0A2M9G642_9PROT</name>
<proteinExistence type="predicted"/>
<accession>A0A2M9G642</accession>
<dbReference type="AlphaFoldDB" id="A0A2M9G642"/>